<keyword evidence="2" id="KW-1185">Reference proteome</keyword>
<dbReference type="Proteomes" id="UP000002019">
    <property type="component" value="Chromosome"/>
</dbReference>
<dbReference type="EMBL" id="CU466930">
    <property type="protein sequence ID" value="CAO80069.1"/>
    <property type="molecule type" value="Genomic_DNA"/>
</dbReference>
<dbReference type="OrthoDB" id="9825119at2"/>
<proteinExistence type="predicted"/>
<protein>
    <recommendedName>
        <fullName evidence="3">DUF5723 domain-containing protein</fullName>
    </recommendedName>
</protein>
<name>B0VF17_CLOAI</name>
<dbReference type="AlphaFoldDB" id="B0VF17"/>
<accession>B0VF17</accession>
<reference evidence="1 2" key="1">
    <citation type="journal article" date="2008" name="J. Bacteriol.">
        <title>'Candidatus Cloacamonas acidaminovorans': genome sequence reconstruction provides a first glimpse of a new bacterial division.</title>
        <authorList>
            <person name="Pelletier E."/>
            <person name="Kreimeyer A."/>
            <person name="Bocs S."/>
            <person name="Rouy Z."/>
            <person name="Gyapay G."/>
            <person name="Chouari R."/>
            <person name="Riviere D."/>
            <person name="Ganesan A."/>
            <person name="Daegelen P."/>
            <person name="Sghir A."/>
            <person name="Cohen G.N."/>
            <person name="Medigue C."/>
            <person name="Weissenbach J."/>
            <person name="Le Paslier D."/>
        </authorList>
    </citation>
    <scope>NUCLEOTIDE SEQUENCE [LARGE SCALE GENOMIC DNA]</scope>
    <source>
        <strain evidence="2">Evry</strain>
    </source>
</reference>
<evidence type="ECO:0000313" key="2">
    <source>
        <dbReference type="Proteomes" id="UP000002019"/>
    </source>
</evidence>
<dbReference type="RefSeq" id="WP_015423930.1">
    <property type="nucleotide sequence ID" value="NC_020449.1"/>
</dbReference>
<evidence type="ECO:0000313" key="1">
    <source>
        <dbReference type="EMBL" id="CAO80069.1"/>
    </source>
</evidence>
<sequence length="355" mass="39977">MSKIKFLMPKSLIYIILLISPAWLLLAQQVIPLPITSYDYTLPANNVSPIAMGTGALNLTNPEDPFCAYGNPALMADNKLGSLSLSFLLSTQEDLEFYEALSLSNTLKDKQFKYFVLNTGPVSFSYQPVSAVHISQFTNNGMNSEYYDYKMDKVQISWGGRDENYPKFAAGINLKYLSGRLVYLKEHKEGYNLIRDGFIDDKAKGVSGDLGFTYKMGNIVYSASFYDLLSMLWWENYDSVTLKRRAALGLGFEGTNSHYFAGVQGKIAQEPETTFHLGYSYTFNLGKSNYSTTQNRNSLDLRVGLYSHDFYGTDNINFTLGGGYYYKNFRFDFSLNNTGMKLSDSDYLFSLSAGI</sequence>
<dbReference type="STRING" id="459349.CLOAM0159"/>
<organism evidence="1 2">
    <name type="scientific">Cloacimonas acidaminovorans (strain Evry)</name>
    <dbReference type="NCBI Taxonomy" id="459349"/>
    <lineage>
        <taxon>Bacteria</taxon>
        <taxon>Pseudomonadati</taxon>
        <taxon>Candidatus Cloacimonadota</taxon>
        <taxon>Candidatus Cloacimonadia</taxon>
        <taxon>Candidatus Cloacimonadales</taxon>
        <taxon>Candidatus Cloacimonadaceae</taxon>
        <taxon>Candidatus Cloacimonas</taxon>
    </lineage>
</organism>
<evidence type="ECO:0008006" key="3">
    <source>
        <dbReference type="Google" id="ProtNLM"/>
    </source>
</evidence>
<gene>
    <name evidence="1" type="ordered locus">CLOAM0159</name>
</gene>
<dbReference type="KEGG" id="caci:CLOAM0159"/>
<dbReference type="HOGENOM" id="CLU_780099_0_0_0"/>